<evidence type="ECO:0000313" key="2">
    <source>
        <dbReference type="EMBL" id="RUM96381.1"/>
    </source>
</evidence>
<name>A0A432V2I1_9HYPH</name>
<feature type="signal peptide" evidence="1">
    <location>
        <begin position="1"/>
        <end position="20"/>
    </location>
</feature>
<evidence type="ECO:0000256" key="1">
    <source>
        <dbReference type="SAM" id="SignalP"/>
    </source>
</evidence>
<dbReference type="EMBL" id="RKST01000019">
    <property type="protein sequence ID" value="RUM96381.1"/>
    <property type="molecule type" value="Genomic_DNA"/>
</dbReference>
<accession>A0A432V2I1</accession>
<dbReference type="AlphaFoldDB" id="A0A432V2I1"/>
<protein>
    <recommendedName>
        <fullName evidence="4">UrcA family protein</fullName>
    </recommendedName>
</protein>
<feature type="chain" id="PRO_5018982089" description="UrcA family protein" evidence="1">
    <location>
        <begin position="21"/>
        <end position="106"/>
    </location>
</feature>
<gene>
    <name evidence="2" type="ORF">EET67_17680</name>
</gene>
<proteinExistence type="predicted"/>
<keyword evidence="3" id="KW-1185">Reference proteome</keyword>
<keyword evidence="1" id="KW-0732">Signal</keyword>
<sequence>MLRTSVFHCFLAGCMGMVNASAQEVVVFRPIDANATSIPSLACLDAYDRVDDSSARLSMSSDILRLCAANEDVDGDGCDKELKRVVTDQSKFRDALRGFKKECRAK</sequence>
<dbReference type="RefSeq" id="WP_128627874.1">
    <property type="nucleotide sequence ID" value="NZ_RKST01000019.1"/>
</dbReference>
<evidence type="ECO:0008006" key="4">
    <source>
        <dbReference type="Google" id="ProtNLM"/>
    </source>
</evidence>
<evidence type="ECO:0000313" key="3">
    <source>
        <dbReference type="Proteomes" id="UP000281647"/>
    </source>
</evidence>
<comment type="caution">
    <text evidence="2">The sequence shown here is derived from an EMBL/GenBank/DDBJ whole genome shotgun (WGS) entry which is preliminary data.</text>
</comment>
<dbReference type="Proteomes" id="UP000281647">
    <property type="component" value="Unassembled WGS sequence"/>
</dbReference>
<reference evidence="2 3" key="1">
    <citation type="submission" date="2018-11" db="EMBL/GenBank/DDBJ databases">
        <title>Pseudaminobacter arsenicus sp. nov., an arsenic-resistant bacterium isolated from arsenic-rich aquifers.</title>
        <authorList>
            <person name="Mu Y."/>
        </authorList>
    </citation>
    <scope>NUCLEOTIDE SEQUENCE [LARGE SCALE GENOMIC DNA]</scope>
    <source>
        <strain evidence="2 3">CB3</strain>
    </source>
</reference>
<organism evidence="2 3">
    <name type="scientific">Borborobacter arsenicus</name>
    <dbReference type="NCBI Taxonomy" id="1851146"/>
    <lineage>
        <taxon>Bacteria</taxon>
        <taxon>Pseudomonadati</taxon>
        <taxon>Pseudomonadota</taxon>
        <taxon>Alphaproteobacteria</taxon>
        <taxon>Hyphomicrobiales</taxon>
        <taxon>Phyllobacteriaceae</taxon>
        <taxon>Borborobacter</taxon>
    </lineage>
</organism>